<dbReference type="AlphaFoldDB" id="A0ABD3SA13"/>
<evidence type="ECO:0000313" key="3">
    <source>
        <dbReference type="Proteomes" id="UP001634393"/>
    </source>
</evidence>
<dbReference type="Pfam" id="PF03216">
    <property type="entry name" value="Rhabdo_ncap_2"/>
    <property type="match status" value="1"/>
</dbReference>
<evidence type="ECO:0000313" key="2">
    <source>
        <dbReference type="EMBL" id="KAL3821364.1"/>
    </source>
</evidence>
<dbReference type="Proteomes" id="UP001634393">
    <property type="component" value="Unassembled WGS sequence"/>
</dbReference>
<keyword evidence="3" id="KW-1185">Reference proteome</keyword>
<evidence type="ECO:0000256" key="1">
    <source>
        <dbReference type="ARBA" id="ARBA00004328"/>
    </source>
</evidence>
<organism evidence="2 3">
    <name type="scientific">Penstemon smallii</name>
    <dbReference type="NCBI Taxonomy" id="265156"/>
    <lineage>
        <taxon>Eukaryota</taxon>
        <taxon>Viridiplantae</taxon>
        <taxon>Streptophyta</taxon>
        <taxon>Embryophyta</taxon>
        <taxon>Tracheophyta</taxon>
        <taxon>Spermatophyta</taxon>
        <taxon>Magnoliopsida</taxon>
        <taxon>eudicotyledons</taxon>
        <taxon>Gunneridae</taxon>
        <taxon>Pentapetalae</taxon>
        <taxon>asterids</taxon>
        <taxon>lamiids</taxon>
        <taxon>Lamiales</taxon>
        <taxon>Plantaginaceae</taxon>
        <taxon>Cheloneae</taxon>
        <taxon>Penstemon</taxon>
    </lineage>
</organism>
<comment type="subcellular location">
    <subcellularLocation>
        <location evidence="1">Virion</location>
    </subcellularLocation>
</comment>
<proteinExistence type="predicted"/>
<accession>A0ABD3SA13</accession>
<protein>
    <submittedName>
        <fullName evidence="2">Uncharacterized protein</fullName>
    </submittedName>
</protein>
<dbReference type="InterPro" id="IPR004902">
    <property type="entry name" value="Rhabdo_ncap_2"/>
</dbReference>
<comment type="caution">
    <text evidence="2">The sequence shown here is derived from an EMBL/GenBank/DDBJ whole genome shotgun (WGS) entry which is preliminary data.</text>
</comment>
<reference evidence="2 3" key="1">
    <citation type="submission" date="2024-12" db="EMBL/GenBank/DDBJ databases">
        <title>The unique morphological basis and parallel evolutionary history of personate flowers in Penstemon.</title>
        <authorList>
            <person name="Depatie T.H."/>
            <person name="Wessinger C.A."/>
        </authorList>
    </citation>
    <scope>NUCLEOTIDE SEQUENCE [LARGE SCALE GENOMIC DNA]</scope>
    <source>
        <strain evidence="2">WTNN_2</strain>
        <tissue evidence="2">Leaf</tissue>
    </source>
</reference>
<dbReference type="EMBL" id="JBJXBP010000007">
    <property type="protein sequence ID" value="KAL3821364.1"/>
    <property type="molecule type" value="Genomic_DNA"/>
</dbReference>
<name>A0ABD3SA13_9LAMI</name>
<sequence>MFNQIIMARKEANSSAESEMAHQLQSIGETIGNLTLDLPTLPQPVSKTDFTDNEWINKPALKLFKLDDAETCSLGRELLSILSSGVPQQHVGIIFVLAFQLRQPGPRPNDRIFPNKDPLATTQDLQYNELSPRIYGAKGTKVTPRTYGNDDNKQACAYAYIAASMLRLFTRSAGNYLEYWNRILNDFKKFYTIDCPIYGFSPCLSVLESIRFNFSHSEIYKVTLYRYLYMANDQDKAIGLRNYLYDTAISHTGMHIVSIFVRLCLSLNISPAELLVVVYMGRFKRQIDELIIAIKLMKNTDEDHRRMMWKYGRIFDETFLLGLQSRTCPHFVYLIASMLKEENDESAANILWIRQLEEVSEDYKVEWREKGKKLLKMIHQVKEEV</sequence>
<gene>
    <name evidence="2" type="ORF">ACJIZ3_007269</name>
</gene>